<dbReference type="FunFam" id="1.20.1560.10:FF:000026">
    <property type="entry name" value="Multidrug resistance-associated protein lethal(2)03659"/>
    <property type="match status" value="1"/>
</dbReference>
<comment type="similarity">
    <text evidence="2">Belongs to the ABC transporter superfamily. ABCC family. Conjugate transporter (TC 3.A.1.208) subfamily.</text>
</comment>
<evidence type="ECO:0000256" key="10">
    <source>
        <dbReference type="SAM" id="Phobius"/>
    </source>
</evidence>
<dbReference type="Proteomes" id="UP000677054">
    <property type="component" value="Unassembled WGS sequence"/>
</dbReference>
<feature type="compositionally biased region" description="Acidic residues" evidence="9">
    <location>
        <begin position="1295"/>
        <end position="1311"/>
    </location>
</feature>
<feature type="domain" description="ABC transporter" evidence="11">
    <location>
        <begin position="1047"/>
        <end position="1294"/>
    </location>
</feature>
<dbReference type="SUPFAM" id="SSF90123">
    <property type="entry name" value="ABC transporter transmembrane region"/>
    <property type="match status" value="2"/>
</dbReference>
<evidence type="ECO:0000259" key="12">
    <source>
        <dbReference type="PROSITE" id="PS50929"/>
    </source>
</evidence>
<feature type="transmembrane region" description="Helical" evidence="10">
    <location>
        <begin position="202"/>
        <end position="220"/>
    </location>
</feature>
<feature type="domain" description="ABC transmembrane type-1" evidence="12">
    <location>
        <begin position="98"/>
        <end position="368"/>
    </location>
</feature>
<evidence type="ECO:0000313" key="13">
    <source>
        <dbReference type="EMBL" id="CAD7241421.1"/>
    </source>
</evidence>
<dbReference type="GO" id="GO:0016020">
    <property type="term" value="C:membrane"/>
    <property type="evidence" value="ECO:0007669"/>
    <property type="project" value="UniProtKB-SubCell"/>
</dbReference>
<evidence type="ECO:0008006" key="15">
    <source>
        <dbReference type="Google" id="ProtNLM"/>
    </source>
</evidence>
<comment type="subcellular location">
    <subcellularLocation>
        <location evidence="1">Membrane</location>
        <topology evidence="1">Multi-pass membrane protein</topology>
    </subcellularLocation>
</comment>
<keyword evidence="3" id="KW-0813">Transport</keyword>
<evidence type="ECO:0000259" key="11">
    <source>
        <dbReference type="PROSITE" id="PS50893"/>
    </source>
</evidence>
<evidence type="ECO:0000256" key="3">
    <source>
        <dbReference type="ARBA" id="ARBA00022448"/>
    </source>
</evidence>
<evidence type="ECO:0000256" key="5">
    <source>
        <dbReference type="ARBA" id="ARBA00022741"/>
    </source>
</evidence>
<accession>A0A7R9A311</accession>
<evidence type="ECO:0000256" key="1">
    <source>
        <dbReference type="ARBA" id="ARBA00004141"/>
    </source>
</evidence>
<feature type="transmembrane region" description="Helical" evidence="10">
    <location>
        <begin position="1025"/>
        <end position="1043"/>
    </location>
</feature>
<dbReference type="FunFam" id="3.40.50.300:FF:000163">
    <property type="entry name" value="Multidrug resistance-associated protein member 4"/>
    <property type="match status" value="1"/>
</dbReference>
<evidence type="ECO:0000256" key="7">
    <source>
        <dbReference type="ARBA" id="ARBA00022989"/>
    </source>
</evidence>
<feature type="region of interest" description="Disordered" evidence="9">
    <location>
        <begin position="1283"/>
        <end position="1320"/>
    </location>
</feature>
<feature type="transmembrane region" description="Helical" evidence="10">
    <location>
        <begin position="811"/>
        <end position="837"/>
    </location>
</feature>
<dbReference type="InterPro" id="IPR017871">
    <property type="entry name" value="ABC_transporter-like_CS"/>
</dbReference>
<evidence type="ECO:0000256" key="4">
    <source>
        <dbReference type="ARBA" id="ARBA00022692"/>
    </source>
</evidence>
<keyword evidence="14" id="KW-1185">Reference proteome</keyword>
<evidence type="ECO:0000313" key="14">
    <source>
        <dbReference type="Proteomes" id="UP000677054"/>
    </source>
</evidence>
<feature type="transmembrane region" description="Helical" evidence="10">
    <location>
        <begin position="733"/>
        <end position="752"/>
    </location>
</feature>
<dbReference type="Pfam" id="PF00664">
    <property type="entry name" value="ABC_membrane"/>
    <property type="match status" value="2"/>
</dbReference>
<dbReference type="Gene3D" id="3.40.50.300">
    <property type="entry name" value="P-loop containing nucleotide triphosphate hydrolases"/>
    <property type="match status" value="2"/>
</dbReference>
<feature type="domain" description="ABC transporter" evidence="11">
    <location>
        <begin position="397"/>
        <end position="659"/>
    </location>
</feature>
<dbReference type="Pfam" id="PF00005">
    <property type="entry name" value="ABC_tran"/>
    <property type="match status" value="1"/>
</dbReference>
<sequence>MEWMNPLMWLGSSRDLELDDLFGVPQEDESETLGDKLQRQWEKELKKADILDGHLDTGQMTKKEKQKIKTPSLLKAIIKTFGGKYALTGILAFIEECVLRVTQPVFMAMLIRYFSGNWEYGNETYWGWLFGTGVILCSLLYIFTHHALFFNIARCGMQIRVACGSIIYRKALKLSKCALGRTTVGQMVNLLSNDVNRFDQSVIFLHYLWIGPIQAIISTVILWSEFGISCLSGIAILILFVPFQGSRPAPHPYAIGSASQMGRWFSRLRSMTAKKTDERVRLMNEILNAMRVIKMYAWEKPFAKMVDLARENEINVIRRTSFLRGINMGLFYTSSKIILLVNFIVYLMLGNELTAAKVFLAVALYNNIRLVMTFYFPFGVAQAAETVISIKRLQEFLLHEELRKPNHFMESSPSVLSAANLRISTKTRTSSNHDSDLLDSVFLQSSLVQAILGELPLESGELQVRGRLAYTGQEPWVFAGSIRENITFGKTYDKTLFSRVVHACALLKDLKHFPHRERSLVGDRGITLSGGQKARISLARSGCTIILPHSCHIQGISALLKEALSSDGFVADRALYQEADIYLLDDPLSAVDAHVGRHLFNKCIMGYLKDKPRILVTHQLQFLRKADVIIVLSHGKVATSGTYDELLKSGVDFTKLMVTHETSHHLEEEPSLTRRNRTCSNESLKSLDSQTCMEEGPPTKLRDKATTPTLAEEMRSRGSLSARIYWDYLKAGAGWFLLFLLIVSNILTQSAFSGSDWWLSYWFVLPINVSAFLSKEVTWKTNAQQEAANRTNGSTVEILFGNPQLDPWTPMYIYVAIVVALFLLSIFRTVLFFHICMNSSINLHSRMFKSVLRAPVTFFDNNPVGRILNRFSKDVGASDDMLPPTAFDSLGVVCQVLGISVLLCIVNYYVVISTFVVMVVFSRLRHFYLNTARDLKRLESITRSPVFSHLSASLNGLATIRASHAENIFIKEFDNHQDLHTSSWFLFLSGTRWFGIWLDWLIVVYLAATTYSFMAIGQEALGGDVGLAISSAIMLTGMFQWGVRQSAELENQMTSVERIMEYSRLKEEAALESPPDKKPPLGWPSEGHVKFEHVSLRYAPDSSPVLKDLTFTIAAKEKENLPSLWFRYGLHEVRRGIAIIPQDPVLFQGTMRRNLDPFDEHSDEALWKVLEQVQLKQSVSGMKEKLDTKLSEGGSNFSVGQRQLVCLARALLRQNKILVLDEATANVDPETDALIQDTLKRSFNDCTVLTIAHRLDTIIDSDKVLVLDHGEIKAHAERHPEKLSILPPSPSEVKVEEDDELESISEDDGVSIEEATSTHL</sequence>
<name>A0A7R9A311_9CRUS</name>
<evidence type="ECO:0000256" key="6">
    <source>
        <dbReference type="ARBA" id="ARBA00022840"/>
    </source>
</evidence>
<dbReference type="InterPro" id="IPR027417">
    <property type="entry name" value="P-loop_NTPase"/>
</dbReference>
<evidence type="ECO:0000256" key="2">
    <source>
        <dbReference type="ARBA" id="ARBA00009726"/>
    </source>
</evidence>
<dbReference type="Gene3D" id="1.20.1560.10">
    <property type="entry name" value="ABC transporter type 1, transmembrane domain"/>
    <property type="match status" value="2"/>
</dbReference>
<dbReference type="GO" id="GO:0016887">
    <property type="term" value="F:ATP hydrolysis activity"/>
    <property type="evidence" value="ECO:0007669"/>
    <property type="project" value="InterPro"/>
</dbReference>
<protein>
    <recommendedName>
        <fullName evidence="15">Multidrug resistance-associated protein lethal(2)03659</fullName>
    </recommendedName>
</protein>
<dbReference type="PANTHER" id="PTHR24223:SF456">
    <property type="entry name" value="MULTIDRUG RESISTANCE-ASSOCIATED PROTEIN LETHAL(2)03659"/>
    <property type="match status" value="1"/>
</dbReference>
<dbReference type="CDD" id="cd03250">
    <property type="entry name" value="ABCC_MRP_domain1"/>
    <property type="match status" value="1"/>
</dbReference>
<feature type="transmembrane region" description="Helical" evidence="10">
    <location>
        <begin position="993"/>
        <end position="1013"/>
    </location>
</feature>
<proteinExistence type="inferred from homology"/>
<reference evidence="13" key="1">
    <citation type="submission" date="2020-11" db="EMBL/GenBank/DDBJ databases">
        <authorList>
            <person name="Tran Van P."/>
        </authorList>
    </citation>
    <scope>NUCLEOTIDE SEQUENCE</scope>
</reference>
<dbReference type="PROSITE" id="PS50893">
    <property type="entry name" value="ABC_TRANSPORTER_2"/>
    <property type="match status" value="2"/>
</dbReference>
<dbReference type="GO" id="GO:0005524">
    <property type="term" value="F:ATP binding"/>
    <property type="evidence" value="ECO:0007669"/>
    <property type="project" value="UniProtKB-KW"/>
</dbReference>
<dbReference type="EMBL" id="LR899651">
    <property type="protein sequence ID" value="CAD7241421.1"/>
    <property type="molecule type" value="Genomic_DNA"/>
</dbReference>
<dbReference type="PANTHER" id="PTHR24223">
    <property type="entry name" value="ATP-BINDING CASSETTE SUB-FAMILY C"/>
    <property type="match status" value="1"/>
</dbReference>
<feature type="domain" description="ABC transmembrane type-1" evidence="12">
    <location>
        <begin position="793"/>
        <end position="1051"/>
    </location>
</feature>
<keyword evidence="8 10" id="KW-0472">Membrane</keyword>
<organism evidence="13">
    <name type="scientific">Darwinula stevensoni</name>
    <dbReference type="NCBI Taxonomy" id="69355"/>
    <lineage>
        <taxon>Eukaryota</taxon>
        <taxon>Metazoa</taxon>
        <taxon>Ecdysozoa</taxon>
        <taxon>Arthropoda</taxon>
        <taxon>Crustacea</taxon>
        <taxon>Oligostraca</taxon>
        <taxon>Ostracoda</taxon>
        <taxon>Podocopa</taxon>
        <taxon>Podocopida</taxon>
        <taxon>Darwinulocopina</taxon>
        <taxon>Darwinuloidea</taxon>
        <taxon>Darwinulidae</taxon>
        <taxon>Darwinula</taxon>
    </lineage>
</organism>
<keyword evidence="4 10" id="KW-0812">Transmembrane</keyword>
<gene>
    <name evidence="13" type="ORF">DSTB1V02_LOCUS1412</name>
</gene>
<dbReference type="InterPro" id="IPR011527">
    <property type="entry name" value="ABC1_TM_dom"/>
</dbReference>
<feature type="transmembrane region" description="Helical" evidence="10">
    <location>
        <begin position="226"/>
        <end position="243"/>
    </location>
</feature>
<keyword evidence="6" id="KW-0067">ATP-binding</keyword>
<evidence type="ECO:0000256" key="8">
    <source>
        <dbReference type="ARBA" id="ARBA00023136"/>
    </source>
</evidence>
<dbReference type="CDD" id="cd03244">
    <property type="entry name" value="ABCC_MRP_domain2"/>
    <property type="match status" value="1"/>
</dbReference>
<dbReference type="GO" id="GO:0140359">
    <property type="term" value="F:ABC-type transporter activity"/>
    <property type="evidence" value="ECO:0007669"/>
    <property type="project" value="InterPro"/>
</dbReference>
<dbReference type="PROSITE" id="PS50929">
    <property type="entry name" value="ABC_TM1F"/>
    <property type="match status" value="2"/>
</dbReference>
<keyword evidence="5" id="KW-0547">Nucleotide-binding</keyword>
<feature type="transmembrane region" description="Helical" evidence="10">
    <location>
        <begin position="329"/>
        <end position="349"/>
    </location>
</feature>
<evidence type="ECO:0000256" key="9">
    <source>
        <dbReference type="SAM" id="MobiDB-lite"/>
    </source>
</evidence>
<keyword evidence="7 10" id="KW-1133">Transmembrane helix</keyword>
<dbReference type="InterPro" id="IPR030240">
    <property type="entry name" value="ABCC4_TMD1"/>
</dbReference>
<dbReference type="SUPFAM" id="SSF52540">
    <property type="entry name" value="P-loop containing nucleoside triphosphate hydrolases"/>
    <property type="match status" value="2"/>
</dbReference>
<dbReference type="OrthoDB" id="6500128at2759"/>
<dbReference type="PROSITE" id="PS00211">
    <property type="entry name" value="ABC_TRANSPORTER_1"/>
    <property type="match status" value="1"/>
</dbReference>
<dbReference type="InterPro" id="IPR050173">
    <property type="entry name" value="ABC_transporter_C-like"/>
</dbReference>
<dbReference type="CDD" id="cd18593">
    <property type="entry name" value="ABC_6TM_MRP4_D1_like"/>
    <property type="match status" value="1"/>
</dbReference>
<feature type="transmembrane region" description="Helical" evidence="10">
    <location>
        <begin position="125"/>
        <end position="150"/>
    </location>
</feature>
<dbReference type="InterPro" id="IPR036640">
    <property type="entry name" value="ABC1_TM_sf"/>
</dbReference>
<dbReference type="EMBL" id="CAJPEV010000134">
    <property type="protein sequence ID" value="CAG0881128.1"/>
    <property type="molecule type" value="Genomic_DNA"/>
</dbReference>
<feature type="transmembrane region" description="Helical" evidence="10">
    <location>
        <begin position="896"/>
        <end position="921"/>
    </location>
</feature>
<feature type="transmembrane region" description="Helical" evidence="10">
    <location>
        <begin position="355"/>
        <end position="376"/>
    </location>
</feature>
<dbReference type="InterPro" id="IPR003439">
    <property type="entry name" value="ABC_transporter-like_ATP-bd"/>
</dbReference>
<dbReference type="FunFam" id="1.20.1560.10:FF:000014">
    <property type="entry name" value="Multidrug resistance-associated protein member 4"/>
    <property type="match status" value="1"/>
</dbReference>